<dbReference type="InterPro" id="IPR011333">
    <property type="entry name" value="SKP1/BTB/POZ_sf"/>
</dbReference>
<organism evidence="2 3">
    <name type="scientific">Caenorhabditis tropicalis</name>
    <dbReference type="NCBI Taxonomy" id="1561998"/>
    <lineage>
        <taxon>Eukaryota</taxon>
        <taxon>Metazoa</taxon>
        <taxon>Ecdysozoa</taxon>
        <taxon>Nematoda</taxon>
        <taxon>Chromadorea</taxon>
        <taxon>Rhabditida</taxon>
        <taxon>Rhabditina</taxon>
        <taxon>Rhabditomorpha</taxon>
        <taxon>Rhabditoidea</taxon>
        <taxon>Rhabditidae</taxon>
        <taxon>Peloderinae</taxon>
        <taxon>Caenorhabditis</taxon>
    </lineage>
</organism>
<evidence type="ECO:0000313" key="3">
    <source>
        <dbReference type="WBParaSite" id="Csp11.Scaffold629.g9557.t1"/>
    </source>
</evidence>
<dbReference type="PANTHER" id="PTHR22744">
    <property type="entry name" value="HELIX LOOP HELIX PROTEIN 21-RELATED"/>
    <property type="match status" value="1"/>
</dbReference>
<evidence type="ECO:0000259" key="1">
    <source>
        <dbReference type="PROSITE" id="PS50097"/>
    </source>
</evidence>
<dbReference type="Pfam" id="PF25100">
    <property type="entry name" value="DUF7809"/>
    <property type="match status" value="1"/>
</dbReference>
<sequence length="923" mass="107532">MSSIEETFTKSEKTDAVLLVTENRSNSETPPGEGLKSGKPTKLHVNKALLSYHSDYFKKLFETDSGNEFLIEVTDLDVFAFALSLIQNNPMKFEYWSLNRIVEMIDKFQFPAAKRPLELILISQCSSSTCVSPAGMILQADKFKMNELMKRVLPLLTQEKEFSCFYRHTPSNETAVLLFNRMMEIRYKKPSSKTEPDYNSIFRKTDTTDAILVVDGKKLHVNKAVLSYYSDYFKTLFESDFKEKSMNEIPIEDVDFENFATFLSLVLKDPIMPTRKFFLIILKCLFNLVNNAEKLLELADQFLLPAAKRHVESVLIESSIDTLNKIRIADKFQLEDLLKQGIEKFKDVARFFEDDRANSWLTSLGLGLVIKEYVHPELLEGIDFEALGFNGPDILADDGLELVTRLMENTQGRLRMHLPVKDFTERLRVYRKFTGSHIFFNMPRLHPYNHAFDKYVAGGDFYHLKQDLLVRLQSDILDKCPEMRVLPRTVLVVYLKNTEDFLENRLEYVRESTNKGNFEKIEALVTEEMKKMKDHITKPLSTNRKKRVTTFRLDNPRASLNEIYQGWMTKLPSNWSPDQHQYMKMALEIHLSAHPPAQEPYIFAEAAYCCNVLFDLLGKIFDKWKQFYTLYAVSGAERPLVCRGFADVGKEYVMFHEFNAALQQKYGDRFEAVVQPHRWLPYEDHENLRITDEMNTLWREYGRSELLTGLTFIFIATNKGKRTPPVMLDGGEFVRPSAQAMNDILRRLALGWKFFQRVDKKEASNYQIDLKNILRDGFSFDQEDRSFITNERLRHIWNRISALCAPFKTNIIQVPDNLEEGAGYTYYKLEELASRMVSAEVCRGFQDKLLSTYKQNIDYLRGPENWRVNHVFDVIEQAQATCFVLRFQEILEFYHHQQVTHDENGCFVCYAELVAMTEGRQIM</sequence>
<evidence type="ECO:0000313" key="2">
    <source>
        <dbReference type="Proteomes" id="UP000095282"/>
    </source>
</evidence>
<accession>A0A1I7UI40</accession>
<dbReference type="Proteomes" id="UP000095282">
    <property type="component" value="Unplaced"/>
</dbReference>
<dbReference type="Gene3D" id="3.30.710.10">
    <property type="entry name" value="Potassium Channel Kv1.1, Chain A"/>
    <property type="match status" value="2"/>
</dbReference>
<dbReference type="SMART" id="SM00225">
    <property type="entry name" value="BTB"/>
    <property type="match status" value="2"/>
</dbReference>
<dbReference type="AlphaFoldDB" id="A0A1I7UI40"/>
<dbReference type="SUPFAM" id="SSF54695">
    <property type="entry name" value="POZ domain"/>
    <property type="match status" value="2"/>
</dbReference>
<feature type="domain" description="BTB" evidence="1">
    <location>
        <begin position="14"/>
        <end position="95"/>
    </location>
</feature>
<proteinExistence type="predicted"/>
<protein>
    <submittedName>
        <fullName evidence="3">BTB domain-containing protein</fullName>
    </submittedName>
</protein>
<dbReference type="STRING" id="1561998.A0A1I7UI40"/>
<dbReference type="CDD" id="cd18186">
    <property type="entry name" value="BTB_POZ_ZBTB_KLHL-like"/>
    <property type="match status" value="1"/>
</dbReference>
<dbReference type="InterPro" id="IPR056711">
    <property type="entry name" value="DUF7809"/>
</dbReference>
<dbReference type="Pfam" id="PF00651">
    <property type="entry name" value="BTB"/>
    <property type="match status" value="2"/>
</dbReference>
<dbReference type="InterPro" id="IPR000210">
    <property type="entry name" value="BTB/POZ_dom"/>
</dbReference>
<dbReference type="PROSITE" id="PS50097">
    <property type="entry name" value="BTB"/>
    <property type="match status" value="2"/>
</dbReference>
<dbReference type="eggNOG" id="ENOG502QUFU">
    <property type="taxonomic scope" value="Eukaryota"/>
</dbReference>
<reference evidence="3" key="1">
    <citation type="submission" date="2016-11" db="UniProtKB">
        <authorList>
            <consortium name="WormBaseParasite"/>
        </authorList>
    </citation>
    <scope>IDENTIFICATION</scope>
</reference>
<dbReference type="WBParaSite" id="Csp11.Scaffold629.g9557.t1">
    <property type="protein sequence ID" value="Csp11.Scaffold629.g9557.t1"/>
    <property type="gene ID" value="Csp11.Scaffold629.g9557"/>
</dbReference>
<feature type="domain" description="BTB" evidence="1">
    <location>
        <begin position="208"/>
        <end position="275"/>
    </location>
</feature>
<name>A0A1I7UI40_9PELO</name>
<keyword evidence="2" id="KW-1185">Reference proteome</keyword>
<dbReference type="PANTHER" id="PTHR22744:SF14">
    <property type="entry name" value="BTB DOMAIN-CONTAINING PROTEIN-RELATED"/>
    <property type="match status" value="1"/>
</dbReference>